<dbReference type="EMBL" id="WABS01000042">
    <property type="protein sequence ID" value="MBI0556368.1"/>
    <property type="molecule type" value="Genomic_DNA"/>
</dbReference>
<gene>
    <name evidence="1" type="ordered locus">W5S_1611</name>
    <name evidence="2" type="ORF">F6Q06_18025</name>
</gene>
<evidence type="ECO:0000313" key="3">
    <source>
        <dbReference type="Proteomes" id="UP000008044"/>
    </source>
</evidence>
<accession>A0A0H3I4S7</accession>
<dbReference type="EMBL" id="CP003415">
    <property type="protein sequence ID" value="AFI89703.1"/>
    <property type="molecule type" value="Genomic_DNA"/>
</dbReference>
<reference evidence="2" key="4">
    <citation type="submission" date="2024-05" db="EMBL/GenBank/DDBJ databases">
        <title>Identification of Pectobacterium versatile causing blackleg of potato from New York State with a whole genome sequencing approach.</title>
        <authorList>
            <person name="Ma X."/>
            <person name="Swingle B."/>
        </authorList>
    </citation>
    <scope>NUCLEOTIDE SEQUENCE</scope>
    <source>
        <strain evidence="2">NY1588A</strain>
    </source>
</reference>
<dbReference type="KEGG" id="pec:W5S_1611"/>
<sequence>MSVEQTKYREIFNFEHHFTFERSFFIGPYNISVRKEHIGGDFARSERLHFESTFDSSGFERTVTEEPSSPGTWSVTAVVAEHKELNQASVLLPDNPWVNGAYDLSVILSLLSGRHIMVGNGAQPYLPVSPGQAIISKNFFRTYPVIDWAQLPILRDAGAGEAMEAVLLAMTNSNVGVKIAMGSAALDGLNTRWYSILGFNPYTKEVKAEVKAAGQAFKVHLEKASVNQGLINDIMPRLSNVANESALAKLAAFLKAGSMYPENPNEKTLKRLKWLNVLRNSVAHSGSIRLDIAESPEASFRVAGAVALLLQDICRIYIAKYLLKIEDLDLNKAQQTVMNFFLYGTYHGQNILTEDHETYQRRLIEHYEEFGNLDL</sequence>
<organism evidence="1 3">
    <name type="scientific">Pectobacterium parmentieri</name>
    <dbReference type="NCBI Taxonomy" id="1905730"/>
    <lineage>
        <taxon>Bacteria</taxon>
        <taxon>Pseudomonadati</taxon>
        <taxon>Pseudomonadota</taxon>
        <taxon>Gammaproteobacteria</taxon>
        <taxon>Enterobacterales</taxon>
        <taxon>Pectobacteriaceae</taxon>
        <taxon>Pectobacterium</taxon>
    </lineage>
</organism>
<dbReference type="AlphaFoldDB" id="A0A0H3I4S7"/>
<evidence type="ECO:0000313" key="1">
    <source>
        <dbReference type="EMBL" id="AFI89703.1"/>
    </source>
</evidence>
<evidence type="ECO:0000313" key="4">
    <source>
        <dbReference type="Proteomes" id="UP001194579"/>
    </source>
</evidence>
<dbReference type="Proteomes" id="UP000008044">
    <property type="component" value="Chromosome"/>
</dbReference>
<dbReference type="Proteomes" id="UP001194579">
    <property type="component" value="Unassembled WGS sequence"/>
</dbReference>
<dbReference type="RefSeq" id="WP_014699361.1">
    <property type="nucleotide sequence ID" value="NC_017845.1"/>
</dbReference>
<name>A0A0H3I4S7_PECPM</name>
<keyword evidence="4" id="KW-1185">Reference proteome</keyword>
<reference evidence="1" key="2">
    <citation type="submission" date="2012-03" db="EMBL/GenBank/DDBJ databases">
        <authorList>
            <person name="Koskinen P."/>
            <person name="Laine P."/>
            <person name="Niemi O."/>
            <person name="Nykyri J."/>
            <person name="Harjunpaa H."/>
            <person name="Auvinen P."/>
            <person name="Paulin L."/>
            <person name="Pirhonen M."/>
            <person name="Palva T."/>
            <person name="Holm L."/>
        </authorList>
    </citation>
    <scope>NUCLEOTIDE SEQUENCE</scope>
    <source>
        <strain evidence="1">SCC3193</strain>
    </source>
</reference>
<dbReference type="HOGENOM" id="CLU_737419_0_0_6"/>
<dbReference type="PATRIC" id="fig|1166016.3.peg.1626"/>
<reference evidence="4" key="3">
    <citation type="submission" date="2023-07" db="EMBL/GenBank/DDBJ databases">
        <title>Identification of Pectobacterium versatile causing blackleg of potato from New York State with a whole genome sequencing approach.</title>
        <authorList>
            <person name="Ma X."/>
            <person name="Swingle B."/>
        </authorList>
    </citation>
    <scope>NUCLEOTIDE SEQUENCE [LARGE SCALE GENOMIC DNA]</scope>
    <source>
        <strain evidence="4">NY1588A</strain>
    </source>
</reference>
<proteinExistence type="predicted"/>
<evidence type="ECO:0000313" key="2">
    <source>
        <dbReference type="EMBL" id="MBI0556368.1"/>
    </source>
</evidence>
<reference evidence="1 3" key="1">
    <citation type="journal article" date="2012" name="J. Bacteriol.">
        <title>Genome sequence of Pectobacterium sp. strain SCC3193.</title>
        <authorList>
            <person name="Koskinen J.P."/>
            <person name="Laine P."/>
            <person name="Niemi O."/>
            <person name="Nykyri J."/>
            <person name="Harjunpaa H."/>
            <person name="Auvinen P."/>
            <person name="Paulin L."/>
            <person name="Pirhonen M."/>
            <person name="Palva T."/>
            <person name="Holm L."/>
        </authorList>
    </citation>
    <scope>NUCLEOTIDE SEQUENCE [LARGE SCALE GENOMIC DNA]</scope>
    <source>
        <strain evidence="1 3">SCC3193</strain>
    </source>
</reference>
<protein>
    <submittedName>
        <fullName evidence="1">Uncharacterized protein</fullName>
    </submittedName>
</protein>